<gene>
    <name evidence="2" type="ORF">E5Z02_26260</name>
</gene>
<sequence length="78" mass="8994">MFGRSKKPVESSGPARVVKNEKKTTSEVRTKTRRRDWHNPSGKYETRCDEDGFSLKGLPGREDAEAFAEIHNSSYHRR</sequence>
<reference evidence="2 3" key="1">
    <citation type="submission" date="2019-04" db="EMBL/GenBank/DDBJ databases">
        <title>Streptomyces rhizosphaericola sp. nov., an actinobacterium isolated from the wheat rhizosphere.</title>
        <authorList>
            <person name="Vargas Hoyos H.A."/>
            <person name="Santos S.N."/>
            <person name="Genuario D.B."/>
            <person name="Melo I.S."/>
            <person name="Da Silva L.J."/>
            <person name="Da Silva F.S.P."/>
            <person name="Zucchi T.D."/>
        </authorList>
    </citation>
    <scope>NUCLEOTIDE SEQUENCE [LARGE SCALE GENOMIC DNA]</scope>
    <source>
        <strain evidence="2 3">1AS2c</strain>
    </source>
</reference>
<accession>A0ABY2P8L5</accession>
<proteinExistence type="predicted"/>
<dbReference type="Proteomes" id="UP000306274">
    <property type="component" value="Unassembled WGS sequence"/>
</dbReference>
<evidence type="ECO:0000313" key="3">
    <source>
        <dbReference type="Proteomes" id="UP000306274"/>
    </source>
</evidence>
<evidence type="ECO:0000313" key="2">
    <source>
        <dbReference type="EMBL" id="TGZ03406.1"/>
    </source>
</evidence>
<comment type="caution">
    <text evidence="2">The sequence shown here is derived from an EMBL/GenBank/DDBJ whole genome shotgun (WGS) entry which is preliminary data.</text>
</comment>
<organism evidence="2 3">
    <name type="scientific">Streptomyces rhizosphaericola</name>
    <dbReference type="NCBI Taxonomy" id="2564098"/>
    <lineage>
        <taxon>Bacteria</taxon>
        <taxon>Bacillati</taxon>
        <taxon>Actinomycetota</taxon>
        <taxon>Actinomycetes</taxon>
        <taxon>Kitasatosporales</taxon>
        <taxon>Streptomycetaceae</taxon>
        <taxon>Streptomyces</taxon>
    </lineage>
</organism>
<protein>
    <submittedName>
        <fullName evidence="2">Uncharacterized protein</fullName>
    </submittedName>
</protein>
<keyword evidence="3" id="KW-1185">Reference proteome</keyword>
<dbReference type="EMBL" id="SRZK01000349">
    <property type="protein sequence ID" value="TGZ03406.1"/>
    <property type="molecule type" value="Genomic_DNA"/>
</dbReference>
<feature type="region of interest" description="Disordered" evidence="1">
    <location>
        <begin position="1"/>
        <end position="51"/>
    </location>
</feature>
<feature type="compositionally biased region" description="Basic and acidic residues" evidence="1">
    <location>
        <begin position="18"/>
        <end position="30"/>
    </location>
</feature>
<evidence type="ECO:0000256" key="1">
    <source>
        <dbReference type="SAM" id="MobiDB-lite"/>
    </source>
</evidence>
<dbReference type="RefSeq" id="WP_126932523.1">
    <property type="nucleotide sequence ID" value="NZ_SRZK01000349.1"/>
</dbReference>
<name>A0ABY2P8L5_9ACTN</name>